<accession>A0ACC1CXR7</accession>
<comment type="caution">
    <text evidence="1">The sequence shown here is derived from an EMBL/GenBank/DDBJ whole genome shotgun (WGS) entry which is preliminary data.</text>
</comment>
<dbReference type="EMBL" id="CM034400">
    <property type="protein sequence ID" value="KAJ0176289.1"/>
    <property type="molecule type" value="Genomic_DNA"/>
</dbReference>
<name>A0ACC1CXR7_9NEOP</name>
<reference evidence="1 2" key="1">
    <citation type="journal article" date="2021" name="Front. Genet.">
        <title>Chromosome-Level Genome Assembly Reveals Significant Gene Expansion in the Toll and IMD Signaling Pathways of Dendrolimus kikuchii.</title>
        <authorList>
            <person name="Zhou J."/>
            <person name="Wu P."/>
            <person name="Xiong Z."/>
            <person name="Liu N."/>
            <person name="Zhao N."/>
            <person name="Ji M."/>
            <person name="Qiu Y."/>
            <person name="Yang B."/>
        </authorList>
    </citation>
    <scope>NUCLEOTIDE SEQUENCE [LARGE SCALE GENOMIC DNA]</scope>
    <source>
        <strain evidence="1">Ann1</strain>
    </source>
</reference>
<protein>
    <submittedName>
        <fullName evidence="1">Uncharacterized protein</fullName>
    </submittedName>
</protein>
<evidence type="ECO:0000313" key="1">
    <source>
        <dbReference type="EMBL" id="KAJ0176289.1"/>
    </source>
</evidence>
<evidence type="ECO:0000313" key="2">
    <source>
        <dbReference type="Proteomes" id="UP000824533"/>
    </source>
</evidence>
<proteinExistence type="predicted"/>
<organism evidence="1 2">
    <name type="scientific">Dendrolimus kikuchii</name>
    <dbReference type="NCBI Taxonomy" id="765133"/>
    <lineage>
        <taxon>Eukaryota</taxon>
        <taxon>Metazoa</taxon>
        <taxon>Ecdysozoa</taxon>
        <taxon>Arthropoda</taxon>
        <taxon>Hexapoda</taxon>
        <taxon>Insecta</taxon>
        <taxon>Pterygota</taxon>
        <taxon>Neoptera</taxon>
        <taxon>Endopterygota</taxon>
        <taxon>Lepidoptera</taxon>
        <taxon>Glossata</taxon>
        <taxon>Ditrysia</taxon>
        <taxon>Bombycoidea</taxon>
        <taxon>Lasiocampidae</taxon>
        <taxon>Dendrolimus</taxon>
    </lineage>
</organism>
<keyword evidence="2" id="KW-1185">Reference proteome</keyword>
<dbReference type="Proteomes" id="UP000824533">
    <property type="component" value="Linkage Group LG14"/>
</dbReference>
<gene>
    <name evidence="1" type="ORF">K1T71_008463</name>
</gene>
<sequence length="221" mass="24445">MGILRAGSARIFPIEAVVRYRAPDSVATIQARKLDIGDSMDLLRLMAQKPWRNIDQDYWHRTLRVDPDLDDDQARMEDQNEEAKYYSDEGIASQKRSAVATALNASRRRREPAPALGILSDVETFLDALRDNLNNLAALSPQQRSGIFQEPPTVVRAPSSGESHCGGSGGGSGFRKLHALRPLRPNGSIRSYNRRSFVEADGVYPGANHHDPGLLWTGLGR</sequence>